<proteinExistence type="predicted"/>
<evidence type="ECO:0000313" key="3">
    <source>
        <dbReference type="Proteomes" id="UP000630923"/>
    </source>
</evidence>
<reference evidence="2" key="1">
    <citation type="journal article" date="2014" name="Int. J. Syst. Evol. Microbiol.">
        <title>Complete genome sequence of Corynebacterium casei LMG S-19264T (=DSM 44701T), isolated from a smear-ripened cheese.</title>
        <authorList>
            <consortium name="US DOE Joint Genome Institute (JGI-PGF)"/>
            <person name="Walter F."/>
            <person name="Albersmeier A."/>
            <person name="Kalinowski J."/>
            <person name="Ruckert C."/>
        </authorList>
    </citation>
    <scope>NUCLEOTIDE SEQUENCE</scope>
    <source>
        <strain evidence="2">KCTC 42590</strain>
    </source>
</reference>
<feature type="transmembrane region" description="Helical" evidence="1">
    <location>
        <begin position="183"/>
        <end position="202"/>
    </location>
</feature>
<name>A0A919AXJ8_9PROT</name>
<protein>
    <recommendedName>
        <fullName evidence="4">Permease</fullName>
    </recommendedName>
</protein>
<feature type="transmembrane region" description="Helical" evidence="1">
    <location>
        <begin position="267"/>
        <end position="287"/>
    </location>
</feature>
<keyword evidence="3" id="KW-1185">Reference proteome</keyword>
<feature type="transmembrane region" description="Helical" evidence="1">
    <location>
        <begin position="214"/>
        <end position="233"/>
    </location>
</feature>
<evidence type="ECO:0000313" key="2">
    <source>
        <dbReference type="EMBL" id="GHF30444.1"/>
    </source>
</evidence>
<dbReference type="RefSeq" id="WP_191253884.1">
    <property type="nucleotide sequence ID" value="NZ_BNCI01000002.1"/>
</dbReference>
<dbReference type="Proteomes" id="UP000630923">
    <property type="component" value="Unassembled WGS sequence"/>
</dbReference>
<sequence length="535" mass="55991">MSNSETVLGGGVKPSSQLMADVNAGFAFFLDCVVNLFVLSGIMIGAFGFPSEVMFGKIIPGAIVGILFGNLIMVWVAKRSAARTGNTSITSIPMGLDLPTIFGMVFFILGPVYLANLETLGEIAAAEKAWHLGMACALWMAIFKGIFSFFGRAMQQELPQTALIGSMAGIAIVWLGAEALLGVLVLPEVGIVSLIVMAFALISGHRLPFNLPGAVLAILAGTVLYYVLAFAGVGNGYVVTETPDLVPALPTFTLAGFGVLLGESTNYLGIVIPFALLIAASSVNVVAGAKIVGDEYDPALVVRLDSLTTVISAVCGGVVQTTPYFGHPTYKRMGAQTNYALGAAGIITVGGFLGVIAFASLMIPTAVLKPILVVVASDIVRLAFTGSDVRHAPAFLFAVAPGILNYAYSKVTELYSKLEASVTSTLSSDWLANYALLGAMANGYVLVSLVWGAFMVWIIDRRLVRAGVTAFSAAILTLFGVIHSVSPDSGMYLPWNMPDLGGVEILPFRLAAGYVIAGIMLLALHLTGPKDATES</sequence>
<feature type="transmembrane region" description="Helical" evidence="1">
    <location>
        <begin position="434"/>
        <end position="459"/>
    </location>
</feature>
<organism evidence="2 3">
    <name type="scientific">Kordiimonas sediminis</name>
    <dbReference type="NCBI Taxonomy" id="1735581"/>
    <lineage>
        <taxon>Bacteria</taxon>
        <taxon>Pseudomonadati</taxon>
        <taxon>Pseudomonadota</taxon>
        <taxon>Alphaproteobacteria</taxon>
        <taxon>Kordiimonadales</taxon>
        <taxon>Kordiimonadaceae</taxon>
        <taxon>Kordiimonas</taxon>
    </lineage>
</organism>
<reference evidence="2" key="2">
    <citation type="submission" date="2020-09" db="EMBL/GenBank/DDBJ databases">
        <authorList>
            <person name="Sun Q."/>
            <person name="Kim S."/>
        </authorList>
    </citation>
    <scope>NUCLEOTIDE SEQUENCE</scope>
    <source>
        <strain evidence="2">KCTC 42590</strain>
    </source>
</reference>
<feature type="transmembrane region" description="Helical" evidence="1">
    <location>
        <begin position="129"/>
        <end position="151"/>
    </location>
</feature>
<dbReference type="EMBL" id="BNCI01000002">
    <property type="protein sequence ID" value="GHF30444.1"/>
    <property type="molecule type" value="Genomic_DNA"/>
</dbReference>
<keyword evidence="1" id="KW-1133">Transmembrane helix</keyword>
<feature type="transmembrane region" description="Helical" evidence="1">
    <location>
        <begin position="466"/>
        <end position="486"/>
    </location>
</feature>
<feature type="transmembrane region" description="Helical" evidence="1">
    <location>
        <begin position="158"/>
        <end position="177"/>
    </location>
</feature>
<dbReference type="PANTHER" id="PTHR31610">
    <property type="entry name" value="SLR0360 PROTEIN"/>
    <property type="match status" value="1"/>
</dbReference>
<feature type="transmembrane region" description="Helical" evidence="1">
    <location>
        <begin position="338"/>
        <end position="361"/>
    </location>
</feature>
<evidence type="ECO:0008006" key="4">
    <source>
        <dbReference type="Google" id="ProtNLM"/>
    </source>
</evidence>
<comment type="caution">
    <text evidence="2">The sequence shown here is derived from an EMBL/GenBank/DDBJ whole genome shotgun (WGS) entry which is preliminary data.</text>
</comment>
<evidence type="ECO:0000256" key="1">
    <source>
        <dbReference type="SAM" id="Phobius"/>
    </source>
</evidence>
<keyword evidence="1" id="KW-0812">Transmembrane</keyword>
<feature type="transmembrane region" description="Helical" evidence="1">
    <location>
        <begin position="307"/>
        <end position="326"/>
    </location>
</feature>
<feature type="transmembrane region" description="Helical" evidence="1">
    <location>
        <begin position="26"/>
        <end position="49"/>
    </location>
</feature>
<dbReference type="AlphaFoldDB" id="A0A919AXJ8"/>
<accession>A0A919AXJ8</accession>
<gene>
    <name evidence="2" type="ORF">GCM10017044_27280</name>
</gene>
<feature type="transmembrane region" description="Helical" evidence="1">
    <location>
        <begin position="245"/>
        <end position="262"/>
    </location>
</feature>
<feature type="transmembrane region" description="Helical" evidence="1">
    <location>
        <begin position="98"/>
        <end position="117"/>
    </location>
</feature>
<dbReference type="PANTHER" id="PTHR31610:SF0">
    <property type="entry name" value="SLC26A_SULP TRANSPORTER DOMAIN-CONTAINING PROTEIN"/>
    <property type="match status" value="1"/>
</dbReference>
<feature type="transmembrane region" description="Helical" evidence="1">
    <location>
        <begin position="55"/>
        <end position="77"/>
    </location>
</feature>
<keyword evidence="1" id="KW-0472">Membrane</keyword>
<feature type="transmembrane region" description="Helical" evidence="1">
    <location>
        <begin position="506"/>
        <end position="526"/>
    </location>
</feature>